<organism evidence="2">
    <name type="scientific">Arundo donax</name>
    <name type="common">Giant reed</name>
    <name type="synonym">Donax arundinaceus</name>
    <dbReference type="NCBI Taxonomy" id="35708"/>
    <lineage>
        <taxon>Eukaryota</taxon>
        <taxon>Viridiplantae</taxon>
        <taxon>Streptophyta</taxon>
        <taxon>Embryophyta</taxon>
        <taxon>Tracheophyta</taxon>
        <taxon>Spermatophyta</taxon>
        <taxon>Magnoliopsida</taxon>
        <taxon>Liliopsida</taxon>
        <taxon>Poales</taxon>
        <taxon>Poaceae</taxon>
        <taxon>PACMAD clade</taxon>
        <taxon>Arundinoideae</taxon>
        <taxon>Arundineae</taxon>
        <taxon>Arundo</taxon>
    </lineage>
</organism>
<sequence length="23" mass="2751">MDPSHLDHRWSRGHGDAPWHSRL</sequence>
<reference evidence="2" key="1">
    <citation type="submission" date="2014-09" db="EMBL/GenBank/DDBJ databases">
        <authorList>
            <person name="Magalhaes I.L.F."/>
            <person name="Oliveira U."/>
            <person name="Santos F.R."/>
            <person name="Vidigal T.H.D.A."/>
            <person name="Brescovit A.D."/>
            <person name="Santos A.J."/>
        </authorList>
    </citation>
    <scope>NUCLEOTIDE SEQUENCE</scope>
    <source>
        <tissue evidence="2">Shoot tissue taken approximately 20 cm above the soil surface</tissue>
    </source>
</reference>
<evidence type="ECO:0000256" key="1">
    <source>
        <dbReference type="SAM" id="MobiDB-lite"/>
    </source>
</evidence>
<evidence type="ECO:0000313" key="2">
    <source>
        <dbReference type="EMBL" id="JAD39195.1"/>
    </source>
</evidence>
<proteinExistence type="predicted"/>
<accession>A0A0A8ZR19</accession>
<reference evidence="2" key="2">
    <citation type="journal article" date="2015" name="Data Brief">
        <title>Shoot transcriptome of the giant reed, Arundo donax.</title>
        <authorList>
            <person name="Barrero R.A."/>
            <person name="Guerrero F.D."/>
            <person name="Moolhuijzen P."/>
            <person name="Goolsby J.A."/>
            <person name="Tidwell J."/>
            <person name="Bellgard S.E."/>
            <person name="Bellgard M.I."/>
        </authorList>
    </citation>
    <scope>NUCLEOTIDE SEQUENCE</scope>
    <source>
        <tissue evidence="2">Shoot tissue taken approximately 20 cm above the soil surface</tissue>
    </source>
</reference>
<feature type="region of interest" description="Disordered" evidence="1">
    <location>
        <begin position="1"/>
        <end position="23"/>
    </location>
</feature>
<name>A0A0A8ZR19_ARUDO</name>
<dbReference type="EMBL" id="GBRH01258700">
    <property type="protein sequence ID" value="JAD39195.1"/>
    <property type="molecule type" value="Transcribed_RNA"/>
</dbReference>
<protein>
    <submittedName>
        <fullName evidence="2">Uncharacterized protein</fullName>
    </submittedName>
</protein>
<dbReference type="AlphaFoldDB" id="A0A0A8ZR19"/>